<dbReference type="Pfam" id="PF00902">
    <property type="entry name" value="TatC"/>
    <property type="match status" value="1"/>
</dbReference>
<dbReference type="GO" id="GO:0009977">
    <property type="term" value="F:proton motive force dependent protein transmembrane transporter activity"/>
    <property type="evidence" value="ECO:0007669"/>
    <property type="project" value="TreeGrafter"/>
</dbReference>
<keyword evidence="4 5" id="KW-0472">Membrane</keyword>
<comment type="caution">
    <text evidence="5">Lacks conserved residue(s) required for the propagation of feature annotation.</text>
</comment>
<feature type="compositionally biased region" description="Basic and acidic residues" evidence="6">
    <location>
        <begin position="261"/>
        <end position="270"/>
    </location>
</feature>
<keyword evidence="3 5" id="KW-1133">Transmembrane helix</keyword>
<keyword evidence="5" id="KW-0813">Transport</keyword>
<keyword evidence="5" id="KW-0653">Protein transport</keyword>
<dbReference type="PANTHER" id="PTHR30371">
    <property type="entry name" value="SEC-INDEPENDENT PROTEIN TRANSLOCASE PROTEIN TATC"/>
    <property type="match status" value="1"/>
</dbReference>
<feature type="region of interest" description="Disordered" evidence="6">
    <location>
        <begin position="247"/>
        <end position="270"/>
    </location>
</feature>
<comment type="similarity">
    <text evidence="5">Belongs to the TatC family.</text>
</comment>
<feature type="transmembrane region" description="Helical" evidence="5">
    <location>
        <begin position="162"/>
        <end position="186"/>
    </location>
</feature>
<evidence type="ECO:0000256" key="3">
    <source>
        <dbReference type="ARBA" id="ARBA00022989"/>
    </source>
</evidence>
<dbReference type="RefSeq" id="WP_127698659.1">
    <property type="nucleotide sequence ID" value="NZ_SACS01000007.1"/>
</dbReference>
<feature type="transmembrane region" description="Helical" evidence="5">
    <location>
        <begin position="121"/>
        <end position="142"/>
    </location>
</feature>
<protein>
    <recommendedName>
        <fullName evidence="5">Sec-independent protein translocase protein TatC</fullName>
    </recommendedName>
</protein>
<dbReference type="AlphaFoldDB" id="A0A437QZI4"/>
<dbReference type="GO" id="GO:0065002">
    <property type="term" value="P:intracellular protein transmembrane transport"/>
    <property type="evidence" value="ECO:0007669"/>
    <property type="project" value="TreeGrafter"/>
</dbReference>
<evidence type="ECO:0000313" key="7">
    <source>
        <dbReference type="EMBL" id="RVU39928.1"/>
    </source>
</evidence>
<name>A0A437QZI4_9GAMM</name>
<reference evidence="7 8" key="1">
    <citation type="submission" date="2019-01" db="EMBL/GenBank/DDBJ databases">
        <authorList>
            <person name="Chen W.-M."/>
        </authorList>
    </citation>
    <scope>NUCLEOTIDE SEQUENCE [LARGE SCALE GENOMIC DNA]</scope>
    <source>
        <strain evidence="7 8">KYPC3</strain>
    </source>
</reference>
<keyword evidence="5" id="KW-1003">Cell membrane</keyword>
<feature type="transmembrane region" description="Helical" evidence="5">
    <location>
        <begin position="198"/>
        <end position="215"/>
    </location>
</feature>
<keyword evidence="2 5" id="KW-0812">Transmembrane</keyword>
<evidence type="ECO:0000313" key="8">
    <source>
        <dbReference type="Proteomes" id="UP000283077"/>
    </source>
</evidence>
<accession>A0A437QZI4</accession>
<dbReference type="PANTHER" id="PTHR30371:SF0">
    <property type="entry name" value="SEC-INDEPENDENT PROTEIN TRANSLOCASE PROTEIN TATC, CHLOROPLASTIC-RELATED"/>
    <property type="match status" value="1"/>
</dbReference>
<dbReference type="PRINTS" id="PR01840">
    <property type="entry name" value="TATCFAMILY"/>
</dbReference>
<evidence type="ECO:0000256" key="2">
    <source>
        <dbReference type="ARBA" id="ARBA00022692"/>
    </source>
</evidence>
<gene>
    <name evidence="5 7" type="primary">tatC</name>
    <name evidence="7" type="ORF">EOE67_08435</name>
</gene>
<dbReference type="GO" id="GO:0033281">
    <property type="term" value="C:TAT protein transport complex"/>
    <property type="evidence" value="ECO:0007669"/>
    <property type="project" value="UniProtKB-UniRule"/>
</dbReference>
<evidence type="ECO:0000256" key="6">
    <source>
        <dbReference type="SAM" id="MobiDB-lite"/>
    </source>
</evidence>
<feature type="transmembrane region" description="Helical" evidence="5">
    <location>
        <begin position="25"/>
        <end position="42"/>
    </location>
</feature>
<dbReference type="EMBL" id="SACS01000007">
    <property type="protein sequence ID" value="RVU39928.1"/>
    <property type="molecule type" value="Genomic_DNA"/>
</dbReference>
<comment type="subunit">
    <text evidence="5">The Tat system comprises two distinct complexes: a TatABC complex, containing multiple copies of TatA, TatB and TatC subunits, and a separate TatA complex, containing only TatA subunits. Substrates initially bind to the TatABC complex, which probably triggers association of the separate TatA complex to form the active translocon.</text>
</comment>
<comment type="caution">
    <text evidence="7">The sequence shown here is derived from an EMBL/GenBank/DDBJ whole genome shotgun (WGS) entry which is preliminary data.</text>
</comment>
<dbReference type="OrthoDB" id="9777044at2"/>
<dbReference type="Proteomes" id="UP000283077">
    <property type="component" value="Unassembled WGS sequence"/>
</dbReference>
<dbReference type="InterPro" id="IPR019820">
    <property type="entry name" value="Sec-indep_translocase_CS"/>
</dbReference>
<dbReference type="InterPro" id="IPR002033">
    <property type="entry name" value="TatC"/>
</dbReference>
<evidence type="ECO:0000256" key="1">
    <source>
        <dbReference type="ARBA" id="ARBA00004141"/>
    </source>
</evidence>
<comment type="function">
    <text evidence="5">Part of the twin-arginine translocation (Tat) system that transports large folded proteins containing a characteristic twin-arginine motif in their signal peptide across membranes. Together with TatB, TatC is part of a receptor directly interacting with Tat signal peptides.</text>
</comment>
<evidence type="ECO:0000256" key="4">
    <source>
        <dbReference type="ARBA" id="ARBA00023136"/>
    </source>
</evidence>
<feature type="transmembrane region" description="Helical" evidence="5">
    <location>
        <begin position="81"/>
        <end position="100"/>
    </location>
</feature>
<sequence length="270" mass="30179">MNKTKTNQASPNSLIGHLIEMRNRLLKSIAAVVLVFISLAYFANDIYQILSMPLMKVMPAGASMIATDVAAPFFAPFKLTFIVACLITVPYILFQIWRFVAPALYTKEKHLIAPLIASSTLLFYAGIAFAYFFVFPIIFGFFTSAAPEGVTIATDISSYLDFVLKLFFAFGLSFEIPVAILLLIWTGAMTREQLIEKRSYFIVIAFIVAMFLTPPDVLSQTLLAVPMCLLYELGIWLGRFYQPKPDDDEYAENPAEPAAQIDDKTNPPRP</sequence>
<dbReference type="GO" id="GO:0043953">
    <property type="term" value="P:protein transport by the Tat complex"/>
    <property type="evidence" value="ECO:0007669"/>
    <property type="project" value="UniProtKB-UniRule"/>
</dbReference>
<evidence type="ECO:0000256" key="5">
    <source>
        <dbReference type="HAMAP-Rule" id="MF_00902"/>
    </source>
</evidence>
<dbReference type="HAMAP" id="MF_00902">
    <property type="entry name" value="TatC"/>
    <property type="match status" value="1"/>
</dbReference>
<organism evidence="7 8">
    <name type="scientific">Rheinheimera riviphila</name>
    <dbReference type="NCBI Taxonomy" id="1834037"/>
    <lineage>
        <taxon>Bacteria</taxon>
        <taxon>Pseudomonadati</taxon>
        <taxon>Pseudomonadota</taxon>
        <taxon>Gammaproteobacteria</taxon>
        <taxon>Chromatiales</taxon>
        <taxon>Chromatiaceae</taxon>
        <taxon>Rheinheimera</taxon>
    </lineage>
</organism>
<proteinExistence type="inferred from homology"/>
<keyword evidence="5" id="KW-0811">Translocation</keyword>
<dbReference type="NCBIfam" id="TIGR00945">
    <property type="entry name" value="tatC"/>
    <property type="match status" value="1"/>
</dbReference>
<dbReference type="PROSITE" id="PS01218">
    <property type="entry name" value="TATC"/>
    <property type="match status" value="1"/>
</dbReference>
<comment type="subcellular location">
    <subcellularLocation>
        <location evidence="5">Cell membrane</location>
        <topology evidence="5">Multi-pass membrane protein</topology>
    </subcellularLocation>
    <subcellularLocation>
        <location evidence="1">Membrane</location>
        <topology evidence="1">Multi-pass membrane protein</topology>
    </subcellularLocation>
</comment>
<keyword evidence="8" id="KW-1185">Reference proteome</keyword>